<dbReference type="RefSeq" id="XP_002115306.1">
    <property type="nucleotide sequence ID" value="XM_002115270.1"/>
</dbReference>
<dbReference type="InterPro" id="IPR001304">
    <property type="entry name" value="C-type_lectin-like"/>
</dbReference>
<proteinExistence type="predicted"/>
<sequence length="109" mass="12430">MLISENAPSAIFWIGIQDSSGFFANAVWHHSNASVGDWNLWYQDIVVDPSKLCTGVFEIFGTFFWKNLRCSDPYRFICQIDLNTTTSNSILASYLFASYPRPPRKRLVG</sequence>
<keyword evidence="1" id="KW-1015">Disulfide bond</keyword>
<dbReference type="EMBL" id="DS985250">
    <property type="protein sequence ID" value="EDV22151.1"/>
    <property type="molecule type" value="Genomic_DNA"/>
</dbReference>
<dbReference type="CTD" id="6756519"/>
<dbReference type="SUPFAM" id="SSF56436">
    <property type="entry name" value="C-type lectin-like"/>
    <property type="match status" value="1"/>
</dbReference>
<evidence type="ECO:0000313" key="4">
    <source>
        <dbReference type="Proteomes" id="UP000009022"/>
    </source>
</evidence>
<dbReference type="PROSITE" id="PS00615">
    <property type="entry name" value="C_TYPE_LECTIN_1"/>
    <property type="match status" value="1"/>
</dbReference>
<dbReference type="AlphaFoldDB" id="B3S4U6"/>
<dbReference type="InParanoid" id="B3S4U6"/>
<dbReference type="KEGG" id="tad:TRIADDRAFT_59351"/>
<dbReference type="InterPro" id="IPR016187">
    <property type="entry name" value="CTDL_fold"/>
</dbReference>
<reference evidence="3 4" key="1">
    <citation type="journal article" date="2008" name="Nature">
        <title>The Trichoplax genome and the nature of placozoans.</title>
        <authorList>
            <person name="Srivastava M."/>
            <person name="Begovic E."/>
            <person name="Chapman J."/>
            <person name="Putnam N.H."/>
            <person name="Hellsten U."/>
            <person name="Kawashima T."/>
            <person name="Kuo A."/>
            <person name="Mitros T."/>
            <person name="Salamov A."/>
            <person name="Carpenter M.L."/>
            <person name="Signorovitch A.Y."/>
            <person name="Moreno M.A."/>
            <person name="Kamm K."/>
            <person name="Grimwood J."/>
            <person name="Schmutz J."/>
            <person name="Shapiro H."/>
            <person name="Grigoriev I.V."/>
            <person name="Buss L.W."/>
            <person name="Schierwater B."/>
            <person name="Dellaporta S.L."/>
            <person name="Rokhsar D.S."/>
        </authorList>
    </citation>
    <scope>NUCLEOTIDE SEQUENCE [LARGE SCALE GENOMIC DNA]</scope>
    <source>
        <strain evidence="3 4">Grell-BS-1999</strain>
    </source>
</reference>
<evidence type="ECO:0000313" key="3">
    <source>
        <dbReference type="EMBL" id="EDV22151.1"/>
    </source>
</evidence>
<organism evidence="3 4">
    <name type="scientific">Trichoplax adhaerens</name>
    <name type="common">Trichoplax reptans</name>
    <dbReference type="NCBI Taxonomy" id="10228"/>
    <lineage>
        <taxon>Eukaryota</taxon>
        <taxon>Metazoa</taxon>
        <taxon>Placozoa</taxon>
        <taxon>Uniplacotomia</taxon>
        <taxon>Trichoplacea</taxon>
        <taxon>Trichoplacidae</taxon>
        <taxon>Trichoplax</taxon>
    </lineage>
</organism>
<evidence type="ECO:0000256" key="1">
    <source>
        <dbReference type="ARBA" id="ARBA00023157"/>
    </source>
</evidence>
<name>B3S4U6_TRIAD</name>
<dbReference type="GeneID" id="6756519"/>
<protein>
    <recommendedName>
        <fullName evidence="2">C-type lectin domain-containing protein</fullName>
    </recommendedName>
</protein>
<dbReference type="Gene3D" id="3.10.100.10">
    <property type="entry name" value="Mannose-Binding Protein A, subunit A"/>
    <property type="match status" value="1"/>
</dbReference>
<dbReference type="InterPro" id="IPR018378">
    <property type="entry name" value="C-type_lectin_CS"/>
</dbReference>
<evidence type="ECO:0000259" key="2">
    <source>
        <dbReference type="PROSITE" id="PS50041"/>
    </source>
</evidence>
<feature type="domain" description="C-type lectin" evidence="2">
    <location>
        <begin position="1"/>
        <end position="79"/>
    </location>
</feature>
<dbReference type="PROSITE" id="PS50041">
    <property type="entry name" value="C_TYPE_LECTIN_2"/>
    <property type="match status" value="1"/>
</dbReference>
<keyword evidence="4" id="KW-1185">Reference proteome</keyword>
<dbReference type="InterPro" id="IPR016186">
    <property type="entry name" value="C-type_lectin-like/link_sf"/>
</dbReference>
<accession>B3S4U6</accession>
<dbReference type="Proteomes" id="UP000009022">
    <property type="component" value="Unassembled WGS sequence"/>
</dbReference>
<dbReference type="HOGENOM" id="CLU_2187233_0_0_1"/>
<gene>
    <name evidence="3" type="ORF">TRIADDRAFT_59351</name>
</gene>